<dbReference type="InterPro" id="IPR008929">
    <property type="entry name" value="Chondroitin_lyas"/>
</dbReference>
<organism evidence="4 5">
    <name type="scientific">Cyclobacterium plantarum</name>
    <dbReference type="NCBI Taxonomy" id="2716263"/>
    <lineage>
        <taxon>Bacteria</taxon>
        <taxon>Pseudomonadati</taxon>
        <taxon>Bacteroidota</taxon>
        <taxon>Cytophagia</taxon>
        <taxon>Cytophagales</taxon>
        <taxon>Cyclobacteriaceae</taxon>
        <taxon>Cyclobacterium</taxon>
    </lineage>
</organism>
<dbReference type="InterPro" id="IPR008397">
    <property type="entry name" value="Alginate_lyase_dom"/>
</dbReference>
<sequence>MKPMDFTHHRPIKCLWFTQITILLLIASFSQSGLAQNKGTIGVLVSPAELAEIKGKAREGIVPYHQNLGEFLYFTDSLMHAASQWQELSGEVIVHGRSSSDPIQISSTGGKLVYGTALAWHLTGEEKYAEKSRELILDLTDTYGYRNDAEDSFHWGAQGILNLARGGTPYIYAADLLESWPGWSQKDKLQYQIWLRDIMYPKVAWASRWRKNNWGVAGSFSSALIAWYLRDHPDWQLKEISPKVQILSPEDAFASHNRYQIGRLLTSDEWKMDGKVDQWGILPNGAIPEEIRRGDDPIDGDHLPSDGSGTHYTMTFIEHLTAHAEFLRRQGDTRLYDHIAKDGSGSLLQAYLFVVDNPIKSHCFTSNRINAMYFAYDYYRHPALLSSLKQCGPGNISGQRLALFGRLTRPLTKTQ</sequence>
<evidence type="ECO:0000256" key="1">
    <source>
        <dbReference type="ARBA" id="ARBA00022729"/>
    </source>
</evidence>
<keyword evidence="2" id="KW-0456">Lyase</keyword>
<dbReference type="RefSeq" id="WP_166149179.1">
    <property type="nucleotide sequence ID" value="NZ_JAANYN010000008.1"/>
</dbReference>
<name>A0ABX0HAE6_9BACT</name>
<keyword evidence="1" id="KW-0732">Signal</keyword>
<comment type="caution">
    <text evidence="4">The sequence shown here is derived from an EMBL/GenBank/DDBJ whole genome shotgun (WGS) entry which is preliminary data.</text>
</comment>
<proteinExistence type="predicted"/>
<evidence type="ECO:0000313" key="4">
    <source>
        <dbReference type="EMBL" id="NHE58617.1"/>
    </source>
</evidence>
<gene>
    <name evidence="4" type="ORF">G9Q97_17545</name>
</gene>
<dbReference type="Pfam" id="PF05426">
    <property type="entry name" value="Alginate_lyase"/>
    <property type="match status" value="1"/>
</dbReference>
<dbReference type="Proteomes" id="UP000649799">
    <property type="component" value="Unassembled WGS sequence"/>
</dbReference>
<reference evidence="4 5" key="1">
    <citation type="submission" date="2020-03" db="EMBL/GenBank/DDBJ databases">
        <title>Cyclobacterium plantarum sp. nov., a marine bacterium isolated from a coastal-marine wetland.</title>
        <authorList>
            <person name="Sanchez-Porro C."/>
            <person name="Ventosa A."/>
            <person name="Amoozegar M."/>
        </authorList>
    </citation>
    <scope>NUCLEOTIDE SEQUENCE [LARGE SCALE GENOMIC DNA]</scope>
    <source>
        <strain evidence="4 5">GBPx2</strain>
    </source>
</reference>
<protein>
    <recommendedName>
        <fullName evidence="3">Alginate lyase domain-containing protein</fullName>
    </recommendedName>
</protein>
<keyword evidence="5" id="KW-1185">Reference proteome</keyword>
<dbReference type="SUPFAM" id="SSF48230">
    <property type="entry name" value="Chondroitin AC/alginate lyase"/>
    <property type="match status" value="1"/>
</dbReference>
<evidence type="ECO:0000313" key="5">
    <source>
        <dbReference type="Proteomes" id="UP000649799"/>
    </source>
</evidence>
<feature type="domain" description="Alginate lyase" evidence="3">
    <location>
        <begin position="113"/>
        <end position="235"/>
    </location>
</feature>
<dbReference type="EMBL" id="JAANYN010000008">
    <property type="protein sequence ID" value="NHE58617.1"/>
    <property type="molecule type" value="Genomic_DNA"/>
</dbReference>
<evidence type="ECO:0000259" key="3">
    <source>
        <dbReference type="Pfam" id="PF05426"/>
    </source>
</evidence>
<accession>A0ABX0HAE6</accession>
<evidence type="ECO:0000256" key="2">
    <source>
        <dbReference type="ARBA" id="ARBA00023239"/>
    </source>
</evidence>
<dbReference type="Gene3D" id="1.50.10.100">
    <property type="entry name" value="Chondroitin AC/alginate lyase"/>
    <property type="match status" value="1"/>
</dbReference>